<dbReference type="Proteomes" id="UP001320148">
    <property type="component" value="Chromosome"/>
</dbReference>
<sequence>MVWGIGDRPPIKAVFTYDGSETPAAVDIFGFQVPQLQGFRYLGIVETLGDSLRFVGIPTKNGLTIQGDVAMRPERFPPDAMWFEKATH</sequence>
<evidence type="ECO:0000313" key="2">
    <source>
        <dbReference type="Proteomes" id="UP001320148"/>
    </source>
</evidence>
<evidence type="ECO:0000313" key="1">
    <source>
        <dbReference type="EMBL" id="BCS95369.1"/>
    </source>
</evidence>
<gene>
    <name evidence="1" type="ORF">DSLASN_10010</name>
</gene>
<reference evidence="1 2" key="1">
    <citation type="submission" date="2021-02" db="EMBL/GenBank/DDBJ databases">
        <title>Complete genome of Desulfoluna sp. strain ASN36.</title>
        <authorList>
            <person name="Takahashi A."/>
            <person name="Kojima H."/>
            <person name="Fukui M."/>
        </authorList>
    </citation>
    <scope>NUCLEOTIDE SEQUENCE [LARGE SCALE GENOMIC DNA]</scope>
    <source>
        <strain evidence="1 2">ASN36</strain>
    </source>
</reference>
<proteinExistence type="predicted"/>
<keyword evidence="2" id="KW-1185">Reference proteome</keyword>
<name>A0ABM7PDY1_9BACT</name>
<organism evidence="1 2">
    <name type="scientific">Desulfoluna limicola</name>
    <dbReference type="NCBI Taxonomy" id="2810562"/>
    <lineage>
        <taxon>Bacteria</taxon>
        <taxon>Pseudomonadati</taxon>
        <taxon>Thermodesulfobacteriota</taxon>
        <taxon>Desulfobacteria</taxon>
        <taxon>Desulfobacterales</taxon>
        <taxon>Desulfolunaceae</taxon>
        <taxon>Desulfoluna</taxon>
    </lineage>
</organism>
<accession>A0ABM7PDY1</accession>
<protein>
    <recommendedName>
        <fullName evidence="3">DUF35 domain-containing protein</fullName>
    </recommendedName>
</protein>
<dbReference type="EMBL" id="AP024488">
    <property type="protein sequence ID" value="BCS95369.1"/>
    <property type="molecule type" value="Genomic_DNA"/>
</dbReference>
<evidence type="ECO:0008006" key="3">
    <source>
        <dbReference type="Google" id="ProtNLM"/>
    </source>
</evidence>